<dbReference type="PANTHER" id="PTHR30093:SF2">
    <property type="entry name" value="TYPE II SECRETION SYSTEM PROTEIN H"/>
    <property type="match status" value="1"/>
</dbReference>
<dbReference type="InterPro" id="IPR027558">
    <property type="entry name" value="Pre_pil_HX9DG_C"/>
</dbReference>
<organism evidence="3 4">
    <name type="scientific">Lacipirellula limnantheis</name>
    <dbReference type="NCBI Taxonomy" id="2528024"/>
    <lineage>
        <taxon>Bacteria</taxon>
        <taxon>Pseudomonadati</taxon>
        <taxon>Planctomycetota</taxon>
        <taxon>Planctomycetia</taxon>
        <taxon>Pirellulales</taxon>
        <taxon>Lacipirellulaceae</taxon>
        <taxon>Lacipirellula</taxon>
    </lineage>
</organism>
<dbReference type="InterPro" id="IPR045584">
    <property type="entry name" value="Pilin-like"/>
</dbReference>
<evidence type="ECO:0000259" key="2">
    <source>
        <dbReference type="Pfam" id="PF07596"/>
    </source>
</evidence>
<dbReference type="SUPFAM" id="SSF54523">
    <property type="entry name" value="Pili subunits"/>
    <property type="match status" value="1"/>
</dbReference>
<proteinExistence type="predicted"/>
<dbReference type="Gene3D" id="3.30.700.10">
    <property type="entry name" value="Glycoprotein, Type 4 Pilin"/>
    <property type="match status" value="1"/>
</dbReference>
<keyword evidence="1" id="KW-0472">Membrane</keyword>
<dbReference type="EMBL" id="CP036339">
    <property type="protein sequence ID" value="QDT74727.1"/>
    <property type="molecule type" value="Genomic_DNA"/>
</dbReference>
<dbReference type="Proteomes" id="UP000317909">
    <property type="component" value="Chromosome"/>
</dbReference>
<dbReference type="PANTHER" id="PTHR30093">
    <property type="entry name" value="GENERAL SECRETION PATHWAY PROTEIN G"/>
    <property type="match status" value="1"/>
</dbReference>
<feature type="domain" description="DUF1559" evidence="2">
    <location>
        <begin position="38"/>
        <end position="313"/>
    </location>
</feature>
<dbReference type="Pfam" id="PF07596">
    <property type="entry name" value="SBP_bac_10"/>
    <property type="match status" value="1"/>
</dbReference>
<evidence type="ECO:0000313" key="3">
    <source>
        <dbReference type="EMBL" id="QDT74727.1"/>
    </source>
</evidence>
<protein>
    <recommendedName>
        <fullName evidence="2">DUF1559 domain-containing protein</fullName>
    </recommendedName>
</protein>
<name>A0A517U281_9BACT</name>
<evidence type="ECO:0000313" key="4">
    <source>
        <dbReference type="Proteomes" id="UP000317909"/>
    </source>
</evidence>
<sequence>MAARRAIGLERIAFTLVELLVVIAIIGTLVGLLLPAVQAAREASRRSQCANNLRQVGLAILNYESALRELPPGGKKPSGSGYQTDPSWWIHTLPYFEQGVIRQNFDVRGLFYSDAVQKSNVNLLAAKGELEVMVCTSSDLPRVTQDGSLAGIARPNYVALAGAKGDPQHPTTTRKNPCSYGDCGWLSDGGCFPSSFKFRNGQGGGVKLKQVTDGTSNTMAVAEQSNWCHDANGQPVDCRSDCFHSFVTGPVNDNPRIFNLTVVLYELNEDSSTLLGIKGTNSGLCAPNTPLLSAHPGGVQSVFADGSVTFLQEGLEVPALYNLVNRDDEATTSKSP</sequence>
<reference evidence="3 4" key="1">
    <citation type="submission" date="2019-02" db="EMBL/GenBank/DDBJ databases">
        <title>Deep-cultivation of Planctomycetes and their phenomic and genomic characterization uncovers novel biology.</title>
        <authorList>
            <person name="Wiegand S."/>
            <person name="Jogler M."/>
            <person name="Boedeker C."/>
            <person name="Pinto D."/>
            <person name="Vollmers J."/>
            <person name="Rivas-Marin E."/>
            <person name="Kohn T."/>
            <person name="Peeters S.H."/>
            <person name="Heuer A."/>
            <person name="Rast P."/>
            <person name="Oberbeckmann S."/>
            <person name="Bunk B."/>
            <person name="Jeske O."/>
            <person name="Meyerdierks A."/>
            <person name="Storesund J.E."/>
            <person name="Kallscheuer N."/>
            <person name="Luecker S."/>
            <person name="Lage O.M."/>
            <person name="Pohl T."/>
            <person name="Merkel B.J."/>
            <person name="Hornburger P."/>
            <person name="Mueller R.-W."/>
            <person name="Bruemmer F."/>
            <person name="Labrenz M."/>
            <person name="Spormann A.M."/>
            <person name="Op den Camp H."/>
            <person name="Overmann J."/>
            <person name="Amann R."/>
            <person name="Jetten M.S.M."/>
            <person name="Mascher T."/>
            <person name="Medema M.H."/>
            <person name="Devos D.P."/>
            <person name="Kaster A.-K."/>
            <person name="Ovreas L."/>
            <person name="Rohde M."/>
            <person name="Galperin M.Y."/>
            <person name="Jogler C."/>
        </authorList>
    </citation>
    <scope>NUCLEOTIDE SEQUENCE [LARGE SCALE GENOMIC DNA]</scope>
    <source>
        <strain evidence="3 4">I41</strain>
    </source>
</reference>
<dbReference type="InterPro" id="IPR011453">
    <property type="entry name" value="DUF1559"/>
</dbReference>
<dbReference type="KEGG" id="llh:I41_39260"/>
<keyword evidence="1" id="KW-1133">Transmembrane helix</keyword>
<keyword evidence="1" id="KW-0812">Transmembrane</keyword>
<feature type="transmembrane region" description="Helical" evidence="1">
    <location>
        <begin position="12"/>
        <end position="37"/>
    </location>
</feature>
<accession>A0A517U281</accession>
<dbReference type="NCBIfam" id="TIGR04294">
    <property type="entry name" value="pre_pil_HX9DG"/>
    <property type="match status" value="1"/>
</dbReference>
<dbReference type="AlphaFoldDB" id="A0A517U281"/>
<evidence type="ECO:0000256" key="1">
    <source>
        <dbReference type="SAM" id="Phobius"/>
    </source>
</evidence>
<dbReference type="RefSeq" id="WP_168207010.1">
    <property type="nucleotide sequence ID" value="NZ_CP036339.1"/>
</dbReference>
<keyword evidence="4" id="KW-1185">Reference proteome</keyword>
<gene>
    <name evidence="3" type="ORF">I41_39260</name>
</gene>